<sequence>MLVALGTLPALARFVPESDHGRATVAQSAVSAPDAAPAAPVAPQTSQEAVDLGDGTTLAPWELIGDQKVFRLVLAPKKQRTAEGLVKDGLSVNGSIPAPTIRVNQGDKLKIIVINKMKEGSSIHWHGMDLPNEQDGVPGITQGVIHPGKEHVYEWTAISAGTHWYHSHMHGDQEGRGVFGGLYVVPAVGDIASDRDYTMIFSDGALGFVINGKAFPETKRLAARVGERVRIRIIGAGPEFIHSIHLHLGFFEVVAQDGNKLPLPYKADTVVLGVGQTYDLLWVPTRTGAWMMHCHIFSHSETAAGMTGMATLFDVAEANPVTVPHVPGVGDTAAAKPVGRIDFEPGH</sequence>
<evidence type="ECO:0000313" key="7">
    <source>
        <dbReference type="Proteomes" id="UP001500957"/>
    </source>
</evidence>
<dbReference type="CDD" id="cd04202">
    <property type="entry name" value="CuRO_D2_2dMcoN_like"/>
    <property type="match status" value="1"/>
</dbReference>
<dbReference type="InterPro" id="IPR008972">
    <property type="entry name" value="Cupredoxin"/>
</dbReference>
<keyword evidence="7" id="KW-1185">Reference proteome</keyword>
<evidence type="ECO:0000256" key="3">
    <source>
        <dbReference type="ARBA" id="ARBA00023008"/>
    </source>
</evidence>
<keyword evidence="2" id="KW-0560">Oxidoreductase</keyword>
<dbReference type="InterPro" id="IPR011707">
    <property type="entry name" value="Cu-oxidase-like_N"/>
</dbReference>
<keyword evidence="1" id="KW-0479">Metal-binding</keyword>
<dbReference type="Proteomes" id="UP001500957">
    <property type="component" value="Unassembled WGS sequence"/>
</dbReference>
<dbReference type="Pfam" id="PF07731">
    <property type="entry name" value="Cu-oxidase_2"/>
    <property type="match status" value="1"/>
</dbReference>
<evidence type="ECO:0000256" key="2">
    <source>
        <dbReference type="ARBA" id="ARBA00023002"/>
    </source>
</evidence>
<dbReference type="PANTHER" id="PTHR11709">
    <property type="entry name" value="MULTI-COPPER OXIDASE"/>
    <property type="match status" value="1"/>
</dbReference>
<proteinExistence type="predicted"/>
<evidence type="ECO:0000259" key="4">
    <source>
        <dbReference type="Pfam" id="PF07731"/>
    </source>
</evidence>
<evidence type="ECO:0000256" key="1">
    <source>
        <dbReference type="ARBA" id="ARBA00022723"/>
    </source>
</evidence>
<dbReference type="Pfam" id="PF07732">
    <property type="entry name" value="Cu-oxidase_3"/>
    <property type="match status" value="1"/>
</dbReference>
<dbReference type="InterPro" id="IPR045087">
    <property type="entry name" value="Cu-oxidase_fam"/>
</dbReference>
<protein>
    <recommendedName>
        <fullName evidence="8">Laccase</fullName>
    </recommendedName>
</protein>
<dbReference type="Gene3D" id="2.60.40.420">
    <property type="entry name" value="Cupredoxins - blue copper proteins"/>
    <property type="match status" value="1"/>
</dbReference>
<dbReference type="EMBL" id="BAAAHE010000004">
    <property type="protein sequence ID" value="GAA0604408.1"/>
    <property type="molecule type" value="Genomic_DNA"/>
</dbReference>
<comment type="caution">
    <text evidence="6">The sequence shown here is derived from an EMBL/GenBank/DDBJ whole genome shotgun (WGS) entry which is preliminary data.</text>
</comment>
<evidence type="ECO:0008006" key="8">
    <source>
        <dbReference type="Google" id="ProtNLM"/>
    </source>
</evidence>
<evidence type="ECO:0000259" key="5">
    <source>
        <dbReference type="Pfam" id="PF07732"/>
    </source>
</evidence>
<name>A0ABN1G5N4_9ACTN</name>
<reference evidence="6 7" key="1">
    <citation type="journal article" date="2019" name="Int. J. Syst. Evol. Microbiol.">
        <title>The Global Catalogue of Microorganisms (GCM) 10K type strain sequencing project: providing services to taxonomists for standard genome sequencing and annotation.</title>
        <authorList>
            <consortium name="The Broad Institute Genomics Platform"/>
            <consortium name="The Broad Institute Genome Sequencing Center for Infectious Disease"/>
            <person name="Wu L."/>
            <person name="Ma J."/>
        </authorList>
    </citation>
    <scope>NUCLEOTIDE SEQUENCE [LARGE SCALE GENOMIC DNA]</scope>
    <source>
        <strain evidence="6 7">JCM 10671</strain>
    </source>
</reference>
<dbReference type="InterPro" id="IPR011706">
    <property type="entry name" value="Cu-oxidase_C"/>
</dbReference>
<feature type="domain" description="Plastocyanin-like" evidence="4">
    <location>
        <begin position="201"/>
        <end position="303"/>
    </location>
</feature>
<dbReference type="SUPFAM" id="SSF49503">
    <property type="entry name" value="Cupredoxins"/>
    <property type="match status" value="2"/>
</dbReference>
<accession>A0ABN1G5N4</accession>
<gene>
    <name evidence="6" type="ORF">GCM10009547_02700</name>
</gene>
<evidence type="ECO:0000313" key="6">
    <source>
        <dbReference type="EMBL" id="GAA0604408.1"/>
    </source>
</evidence>
<keyword evidence="3" id="KW-0186">Copper</keyword>
<feature type="domain" description="Plastocyanin-like" evidence="5">
    <location>
        <begin position="79"/>
        <end position="186"/>
    </location>
</feature>
<organism evidence="6 7">
    <name type="scientific">Sporichthya brevicatena</name>
    <dbReference type="NCBI Taxonomy" id="171442"/>
    <lineage>
        <taxon>Bacteria</taxon>
        <taxon>Bacillati</taxon>
        <taxon>Actinomycetota</taxon>
        <taxon>Actinomycetes</taxon>
        <taxon>Sporichthyales</taxon>
        <taxon>Sporichthyaceae</taxon>
        <taxon>Sporichthya</taxon>
    </lineage>
</organism>
<dbReference type="PANTHER" id="PTHR11709:SF394">
    <property type="entry name" value="FI03373P-RELATED"/>
    <property type="match status" value="1"/>
</dbReference>